<sequence length="83" mass="9595">METSIHDRAPKLINTTDSTLEFVKLLFCILSHENEIWHVLLTFSYLIPFKICAKTTLDVLLKQDSDGRLILCAVFIHFCNENI</sequence>
<accession>U5G843</accession>
<protein>
    <submittedName>
        <fullName evidence="1">Uncharacterized protein</fullName>
    </submittedName>
</protein>
<dbReference type="AlphaFoldDB" id="U5G843"/>
<dbReference type="EMBL" id="CM009295">
    <property type="protein sequence ID" value="PNT32484.1"/>
    <property type="molecule type" value="Genomic_DNA"/>
</dbReference>
<organism evidence="1 2">
    <name type="scientific">Populus trichocarpa</name>
    <name type="common">Western balsam poplar</name>
    <name type="synonym">Populus balsamifera subsp. trichocarpa</name>
    <dbReference type="NCBI Taxonomy" id="3694"/>
    <lineage>
        <taxon>Eukaryota</taxon>
        <taxon>Viridiplantae</taxon>
        <taxon>Streptophyta</taxon>
        <taxon>Embryophyta</taxon>
        <taxon>Tracheophyta</taxon>
        <taxon>Spermatophyta</taxon>
        <taxon>Magnoliopsida</taxon>
        <taxon>eudicotyledons</taxon>
        <taxon>Gunneridae</taxon>
        <taxon>Pentapetalae</taxon>
        <taxon>rosids</taxon>
        <taxon>fabids</taxon>
        <taxon>Malpighiales</taxon>
        <taxon>Salicaceae</taxon>
        <taxon>Saliceae</taxon>
        <taxon>Populus</taxon>
    </lineage>
</organism>
<evidence type="ECO:0000313" key="2">
    <source>
        <dbReference type="Proteomes" id="UP000006729"/>
    </source>
</evidence>
<reference evidence="1 2" key="1">
    <citation type="journal article" date="2006" name="Science">
        <title>The genome of black cottonwood, Populus trichocarpa (Torr. &amp; Gray).</title>
        <authorList>
            <person name="Tuskan G.A."/>
            <person name="Difazio S."/>
            <person name="Jansson S."/>
            <person name="Bohlmann J."/>
            <person name="Grigoriev I."/>
            <person name="Hellsten U."/>
            <person name="Putnam N."/>
            <person name="Ralph S."/>
            <person name="Rombauts S."/>
            <person name="Salamov A."/>
            <person name="Schein J."/>
            <person name="Sterck L."/>
            <person name="Aerts A."/>
            <person name="Bhalerao R.R."/>
            <person name="Bhalerao R.P."/>
            <person name="Blaudez D."/>
            <person name="Boerjan W."/>
            <person name="Brun A."/>
            <person name="Brunner A."/>
            <person name="Busov V."/>
            <person name="Campbell M."/>
            <person name="Carlson J."/>
            <person name="Chalot M."/>
            <person name="Chapman J."/>
            <person name="Chen G.L."/>
            <person name="Cooper D."/>
            <person name="Coutinho P.M."/>
            <person name="Couturier J."/>
            <person name="Covert S."/>
            <person name="Cronk Q."/>
            <person name="Cunningham R."/>
            <person name="Davis J."/>
            <person name="Degroeve S."/>
            <person name="Dejardin A."/>
            <person name="Depamphilis C."/>
            <person name="Detter J."/>
            <person name="Dirks B."/>
            <person name="Dubchak I."/>
            <person name="Duplessis S."/>
            <person name="Ehlting J."/>
            <person name="Ellis B."/>
            <person name="Gendler K."/>
            <person name="Goodstein D."/>
            <person name="Gribskov M."/>
            <person name="Grimwood J."/>
            <person name="Groover A."/>
            <person name="Gunter L."/>
            <person name="Hamberger B."/>
            <person name="Heinze B."/>
            <person name="Helariutta Y."/>
            <person name="Henrissat B."/>
            <person name="Holligan D."/>
            <person name="Holt R."/>
            <person name="Huang W."/>
            <person name="Islam-Faridi N."/>
            <person name="Jones S."/>
            <person name="Jones-Rhoades M."/>
            <person name="Jorgensen R."/>
            <person name="Joshi C."/>
            <person name="Kangasjarvi J."/>
            <person name="Karlsson J."/>
            <person name="Kelleher C."/>
            <person name="Kirkpatrick R."/>
            <person name="Kirst M."/>
            <person name="Kohler A."/>
            <person name="Kalluri U."/>
            <person name="Larimer F."/>
            <person name="Leebens-Mack J."/>
            <person name="Leple J.C."/>
            <person name="Locascio P."/>
            <person name="Lou Y."/>
            <person name="Lucas S."/>
            <person name="Martin F."/>
            <person name="Montanini B."/>
            <person name="Napoli C."/>
            <person name="Nelson D.R."/>
            <person name="Nelson C."/>
            <person name="Nieminen K."/>
            <person name="Nilsson O."/>
            <person name="Pereda V."/>
            <person name="Peter G."/>
            <person name="Philippe R."/>
            <person name="Pilate G."/>
            <person name="Poliakov A."/>
            <person name="Razumovskaya J."/>
            <person name="Richardson P."/>
            <person name="Rinaldi C."/>
            <person name="Ritland K."/>
            <person name="Rouze P."/>
            <person name="Ryaboy D."/>
            <person name="Schmutz J."/>
            <person name="Schrader J."/>
            <person name="Segerman B."/>
            <person name="Shin H."/>
            <person name="Siddiqui A."/>
            <person name="Sterky F."/>
            <person name="Terry A."/>
            <person name="Tsai C.J."/>
            <person name="Uberbacher E."/>
            <person name="Unneberg P."/>
            <person name="Vahala J."/>
            <person name="Wall K."/>
            <person name="Wessler S."/>
            <person name="Yang G."/>
            <person name="Yin T."/>
            <person name="Douglas C."/>
            <person name="Marra M."/>
            <person name="Sandberg G."/>
            <person name="Van de Peer Y."/>
            <person name="Rokhsar D."/>
        </authorList>
    </citation>
    <scope>NUCLEOTIDE SEQUENCE [LARGE SCALE GENOMIC DNA]</scope>
    <source>
        <strain evidence="2">cv. Nisqually</strain>
    </source>
</reference>
<proteinExistence type="predicted"/>
<evidence type="ECO:0000313" key="1">
    <source>
        <dbReference type="EMBL" id="PNT32484.1"/>
    </source>
</evidence>
<dbReference type="InParanoid" id="U5G843"/>
<keyword evidence="2" id="KW-1185">Reference proteome</keyword>
<dbReference type="HOGENOM" id="CLU_2546857_0_0_1"/>
<gene>
    <name evidence="1" type="ORF">POPTR_006G192300</name>
</gene>
<dbReference type="Proteomes" id="UP000006729">
    <property type="component" value="Chromosome 6"/>
</dbReference>
<name>U5G843_POPTR</name>